<proteinExistence type="predicted"/>
<dbReference type="Gene3D" id="3.30.530.20">
    <property type="match status" value="1"/>
</dbReference>
<gene>
    <name evidence="1" type="ORF">ACHKAR_07480</name>
</gene>
<protein>
    <recommendedName>
        <fullName evidence="3">Ligand-binding SRPBCC domain-containing protein</fullName>
    </recommendedName>
</protein>
<organism evidence="1 2">
    <name type="scientific">Marinoscillum luteum</name>
    <dbReference type="NCBI Taxonomy" id="861051"/>
    <lineage>
        <taxon>Bacteria</taxon>
        <taxon>Pseudomonadati</taxon>
        <taxon>Bacteroidota</taxon>
        <taxon>Cytophagia</taxon>
        <taxon>Cytophagales</taxon>
        <taxon>Reichenbachiellaceae</taxon>
        <taxon>Marinoscillum</taxon>
    </lineage>
</organism>
<evidence type="ECO:0000313" key="1">
    <source>
        <dbReference type="EMBL" id="MFH6983272.1"/>
    </source>
</evidence>
<name>A0ABW7N7A6_9BACT</name>
<reference evidence="1 2" key="1">
    <citation type="journal article" date="2013" name="Int. J. Syst. Evol. Microbiol.">
        <title>Marinoscillum luteum sp. nov., isolated from marine sediment.</title>
        <authorList>
            <person name="Cha I.T."/>
            <person name="Park S.J."/>
            <person name="Kim S.J."/>
            <person name="Kim J.G."/>
            <person name="Jung M.Y."/>
            <person name="Shin K.S."/>
            <person name="Kwon K.K."/>
            <person name="Yang S.H."/>
            <person name="Seo Y.S."/>
            <person name="Rhee S.K."/>
        </authorList>
    </citation>
    <scope>NUCLEOTIDE SEQUENCE [LARGE SCALE GENOMIC DNA]</scope>
    <source>
        <strain evidence="1 2">KCTC 23939</strain>
    </source>
</reference>
<dbReference type="SUPFAM" id="SSF55961">
    <property type="entry name" value="Bet v1-like"/>
    <property type="match status" value="1"/>
</dbReference>
<accession>A0ABW7N7A6</accession>
<evidence type="ECO:0000313" key="2">
    <source>
        <dbReference type="Proteomes" id="UP001610063"/>
    </source>
</evidence>
<dbReference type="InterPro" id="IPR023393">
    <property type="entry name" value="START-like_dom_sf"/>
</dbReference>
<dbReference type="RefSeq" id="WP_395416829.1">
    <property type="nucleotide sequence ID" value="NZ_JBIPKE010000014.1"/>
</dbReference>
<dbReference type="Proteomes" id="UP001610063">
    <property type="component" value="Unassembled WGS sequence"/>
</dbReference>
<evidence type="ECO:0008006" key="3">
    <source>
        <dbReference type="Google" id="ProtNLM"/>
    </source>
</evidence>
<dbReference type="EMBL" id="JBIPKE010000014">
    <property type="protein sequence ID" value="MFH6983272.1"/>
    <property type="molecule type" value="Genomic_DNA"/>
</dbReference>
<keyword evidence="2" id="KW-1185">Reference proteome</keyword>
<comment type="caution">
    <text evidence="1">The sequence shown here is derived from an EMBL/GenBank/DDBJ whole genome shotgun (WGS) entry which is preliminary data.</text>
</comment>
<sequence>MRILVSTRVQASCQVVKSGFTEQLFLSLNPPFPPVKLLRFDGCEKGDWVTLELNFLLFRQQWISEITEVSEEAGSWNFVDIGRKLPFFLKTWKHRHSVKQVGEGAEIVDAIRFTTGSLVSDLLLYPILWVQFLYRKPIYKRWFNKKPA</sequence>